<accession>A0A1V4SRA8</accession>
<reference evidence="1 2" key="1">
    <citation type="submission" date="2017-03" db="EMBL/GenBank/DDBJ databases">
        <title>Genome sequence of Clostridium hungatei DSM 14427.</title>
        <authorList>
            <person name="Poehlein A."/>
            <person name="Daniel R."/>
        </authorList>
    </citation>
    <scope>NUCLEOTIDE SEQUENCE [LARGE SCALE GENOMIC DNA]</scope>
    <source>
        <strain evidence="1 2">DSM 14427</strain>
    </source>
</reference>
<dbReference type="EMBL" id="MZGX01000001">
    <property type="protein sequence ID" value="OPX46402.1"/>
    <property type="molecule type" value="Genomic_DNA"/>
</dbReference>
<comment type="caution">
    <text evidence="1">The sequence shown here is derived from an EMBL/GenBank/DDBJ whole genome shotgun (WGS) entry which is preliminary data.</text>
</comment>
<dbReference type="RefSeq" id="WP_080062717.1">
    <property type="nucleotide sequence ID" value="NZ_MZGX01000001.1"/>
</dbReference>
<dbReference type="Proteomes" id="UP000191554">
    <property type="component" value="Unassembled WGS sequence"/>
</dbReference>
<organism evidence="1 2">
    <name type="scientific">Ruminiclostridium hungatei</name>
    <name type="common">Clostridium hungatei</name>
    <dbReference type="NCBI Taxonomy" id="48256"/>
    <lineage>
        <taxon>Bacteria</taxon>
        <taxon>Bacillati</taxon>
        <taxon>Bacillota</taxon>
        <taxon>Clostridia</taxon>
        <taxon>Eubacteriales</taxon>
        <taxon>Oscillospiraceae</taxon>
        <taxon>Ruminiclostridium</taxon>
    </lineage>
</organism>
<dbReference type="AlphaFoldDB" id="A0A1V4SRA8"/>
<name>A0A1V4SRA8_RUMHU</name>
<evidence type="ECO:0000313" key="2">
    <source>
        <dbReference type="Proteomes" id="UP000191554"/>
    </source>
</evidence>
<evidence type="ECO:0000313" key="1">
    <source>
        <dbReference type="EMBL" id="OPX46402.1"/>
    </source>
</evidence>
<dbReference type="STRING" id="48256.CLHUN_02180"/>
<proteinExistence type="predicted"/>
<dbReference type="SUPFAM" id="SSF56563">
    <property type="entry name" value="Major capsid protein gp5"/>
    <property type="match status" value="1"/>
</dbReference>
<dbReference type="Pfam" id="PF25209">
    <property type="entry name" value="Phage_capsid_4"/>
    <property type="match status" value="1"/>
</dbReference>
<gene>
    <name evidence="1" type="ORF">CLHUN_02180</name>
</gene>
<sequence length="363" mass="40434">MPKIALQNLNIDTYREAFSNGLTLSSYLEMNDPSPEGSKIDAFGRLLKEGGIITQAIPERNIYPSTGEAFLRTTENKALFPEYTSRVVVNRMREFPLYRYLVASRTPIDGNTYKGAYIDMTEPKNKKAVEHRRITEASDIPLAKITPGKSSVEFYKYGRGLQVSYEVLRRSALDLVRVWLEEVADAAAENKSTEILATIKDGDGNDNAAPTVKSSELVSGKTSLDREVWVRFLLQFYRNGGANTIVANIDGLLQILAVLYPTVSTAGVMDELLANGLTVSVQMPQNLINTVTLLYSPDVEKINNKEAIIALNRDRCITELVEVGSLINEADRFIKNQTEIFTVTENSGFMKMTKNSARILTLE</sequence>
<keyword evidence="2" id="KW-1185">Reference proteome</keyword>
<dbReference type="OrthoDB" id="1733209at2"/>
<protein>
    <submittedName>
        <fullName evidence="1">Phage capsid family protein</fullName>
    </submittedName>
</protein>